<evidence type="ECO:0008006" key="4">
    <source>
        <dbReference type="Google" id="ProtNLM"/>
    </source>
</evidence>
<feature type="transmembrane region" description="Helical" evidence="1">
    <location>
        <begin position="151"/>
        <end position="176"/>
    </location>
</feature>
<feature type="transmembrane region" description="Helical" evidence="1">
    <location>
        <begin position="63"/>
        <end position="80"/>
    </location>
</feature>
<feature type="transmembrane region" description="Helical" evidence="1">
    <location>
        <begin position="117"/>
        <end position="139"/>
    </location>
</feature>
<keyword evidence="1" id="KW-1133">Transmembrane helix</keyword>
<keyword evidence="1" id="KW-0812">Transmembrane</keyword>
<feature type="transmembrane region" description="Helical" evidence="1">
    <location>
        <begin position="216"/>
        <end position="241"/>
    </location>
</feature>
<sequence length="306" mass="34142">MKQTGWIQTFKNYQLLWAMLIGVILYPILSNMGYLMPWLLFILLTLNYTKISPKSLAPSWVHLLLLVLTLICGTAAYLALNKVDHLLAMGALLIFLTPTATAAGVITNFLGGNISFVTCYLFLGNILCALAVPVMVFVGGFDREANAVETFFSVISQVALMVMGPLAIVWVLRYFFPRLHSKVEHASKYSILVWSFSLAIIAATTIRFFFEHQEMSGFFISSSLVVALVICLFCFAVGRWIGKRYVGNAVTVGQSFAQKNTVLAIWIATTYIHPLASLIPAAYVFWQNIVNAIQLAQHRKREQSKI</sequence>
<evidence type="ECO:0000313" key="3">
    <source>
        <dbReference type="Proteomes" id="UP000030101"/>
    </source>
</evidence>
<feature type="transmembrane region" description="Helical" evidence="1">
    <location>
        <begin position="262"/>
        <end position="286"/>
    </location>
</feature>
<dbReference type="Gene3D" id="1.20.1530.20">
    <property type="match status" value="1"/>
</dbReference>
<organism evidence="2 3">
    <name type="scientific">Porphyromonas canoris</name>
    <dbReference type="NCBI Taxonomy" id="36875"/>
    <lineage>
        <taxon>Bacteria</taxon>
        <taxon>Pseudomonadati</taxon>
        <taxon>Bacteroidota</taxon>
        <taxon>Bacteroidia</taxon>
        <taxon>Bacteroidales</taxon>
        <taxon>Porphyromonadaceae</taxon>
        <taxon>Porphyromonas</taxon>
    </lineage>
</organism>
<dbReference type="RefSeq" id="WP_036790891.1">
    <property type="nucleotide sequence ID" value="NZ_JQZV01000013.1"/>
</dbReference>
<comment type="caution">
    <text evidence="2">The sequence shown here is derived from an EMBL/GenBank/DDBJ whole genome shotgun (WGS) entry which is preliminary data.</text>
</comment>
<gene>
    <name evidence="2" type="ORF">HQ43_05850</name>
</gene>
<keyword evidence="1" id="KW-0472">Membrane</keyword>
<reference evidence="2 3" key="1">
    <citation type="submission" date="2014-08" db="EMBL/GenBank/DDBJ databases">
        <title>Porphyromonas canoris strain:OH2762 Genome sequencing.</title>
        <authorList>
            <person name="Wallis C."/>
            <person name="Deusch O."/>
            <person name="O'Flynn C."/>
            <person name="Davis I."/>
            <person name="Jospin G."/>
            <person name="Darling A.E."/>
            <person name="Coil D.A."/>
            <person name="Alexiev A."/>
            <person name="Horsfall A."/>
            <person name="Kirkwood N."/>
            <person name="Harris S."/>
            <person name="Eisen J.A."/>
        </authorList>
    </citation>
    <scope>NUCLEOTIDE SEQUENCE [LARGE SCALE GENOMIC DNA]</scope>
    <source>
        <strain evidence="3">COT-108 OH2762</strain>
    </source>
</reference>
<evidence type="ECO:0000256" key="1">
    <source>
        <dbReference type="SAM" id="Phobius"/>
    </source>
</evidence>
<dbReference type="InterPro" id="IPR038770">
    <property type="entry name" value="Na+/solute_symporter_sf"/>
</dbReference>
<evidence type="ECO:0000313" key="2">
    <source>
        <dbReference type="EMBL" id="KGN91630.1"/>
    </source>
</evidence>
<dbReference type="EMBL" id="JQZV01000013">
    <property type="protein sequence ID" value="KGN91630.1"/>
    <property type="molecule type" value="Genomic_DNA"/>
</dbReference>
<keyword evidence="3" id="KW-1185">Reference proteome</keyword>
<protein>
    <recommendedName>
        <fullName evidence="4">Transporter</fullName>
    </recommendedName>
</protein>
<name>A0ABR4XIV3_9PORP</name>
<feature type="transmembrane region" description="Helical" evidence="1">
    <location>
        <begin position="188"/>
        <end position="210"/>
    </location>
</feature>
<dbReference type="Proteomes" id="UP000030101">
    <property type="component" value="Unassembled WGS sequence"/>
</dbReference>
<feature type="transmembrane region" description="Helical" evidence="1">
    <location>
        <begin position="86"/>
        <end position="110"/>
    </location>
</feature>
<accession>A0ABR4XIV3</accession>
<proteinExistence type="predicted"/>